<comment type="catalytic activity">
    <reaction evidence="1">
        <text>ATP + protein L-histidine = ADP + protein N-phospho-L-histidine.</text>
        <dbReference type="EC" id="2.7.13.3"/>
    </reaction>
</comment>
<dbReference type="PANTHER" id="PTHR43065">
    <property type="entry name" value="SENSOR HISTIDINE KINASE"/>
    <property type="match status" value="1"/>
</dbReference>
<evidence type="ECO:0000256" key="5">
    <source>
        <dbReference type="ARBA" id="ARBA00022777"/>
    </source>
</evidence>
<evidence type="ECO:0000256" key="7">
    <source>
        <dbReference type="ARBA" id="ARBA00023012"/>
    </source>
</evidence>
<proteinExistence type="predicted"/>
<dbReference type="SUPFAM" id="SSF55874">
    <property type="entry name" value="ATPase domain of HSP90 chaperone/DNA topoisomerase II/histidine kinase"/>
    <property type="match status" value="1"/>
</dbReference>
<evidence type="ECO:0000313" key="11">
    <source>
        <dbReference type="Proteomes" id="UP000316238"/>
    </source>
</evidence>
<dbReference type="SMART" id="SM00387">
    <property type="entry name" value="HATPase_c"/>
    <property type="match status" value="1"/>
</dbReference>
<dbReference type="PROSITE" id="PS50109">
    <property type="entry name" value="HIS_KIN"/>
    <property type="match status" value="1"/>
</dbReference>
<dbReference type="GO" id="GO:0004673">
    <property type="term" value="F:protein histidine kinase activity"/>
    <property type="evidence" value="ECO:0007669"/>
    <property type="project" value="UniProtKB-EC"/>
</dbReference>
<accession>A0A521G1L6</accession>
<dbReference type="InterPro" id="IPR036890">
    <property type="entry name" value="HATPase_C_sf"/>
</dbReference>
<keyword evidence="6" id="KW-0067">ATP-binding</keyword>
<dbReference type="InterPro" id="IPR012437">
    <property type="entry name" value="DUF1638"/>
</dbReference>
<sequence>MGPLFVRPLSLCFLVCKQLLPDTQAAAQLQGITGLEVRAFAAHCASRLADREELIALVKESGADAVEIIGCRCLAKDLKIPGSRIRRAEQCVHLLCSPTLVRHLRQSGAGLLLPGWLARWQEQLADRTQAAELFEHDVNKLVLLDTGRDEQASLHLAELADLFQLPAEILPIGLEYHGLLLTKIAAEYRQEELERQKEQARQQAAQTAMIFDMLGLVVKASSEPEAFAGIAELFTMLFAPRQIRCLPVTKNGLATDRLADLNAEEQQAATQFLLESERQHQLLASGDGFLLRIGTGGKTLAVVLVQQVAFPQHIGSYMNTALHVSGVCALAVEHAHILKTLLDTSRLAGKAEVATEVLHNVGNTLNSISVSAERLGEMVQKSGSSTLPAIVELIEQHKEDPAAFFGSDPKGRKLPLYFASLSAQLTKERWRLLEEIGHQLRHVRRAADIIRTQQDAAGGKVLIEQFDLASVIEESMEIFEQKITERQIQVERNYARLPAMQGERRKILQIMVNLISNAADAFEGLKQTERKISLRLQPVDTENEHVMVEVADNGRGISSEIMEHIFAFGFTAKKGGHGFGLHNAANLATEMGGTLTAGSPGEDKGAVFRLELPTTAGRRRGA</sequence>
<dbReference type="AlphaFoldDB" id="A0A521G1L6"/>
<keyword evidence="4" id="KW-0547">Nucleotide-binding</keyword>
<dbReference type="Pfam" id="PF02518">
    <property type="entry name" value="HATPase_c"/>
    <property type="match status" value="1"/>
</dbReference>
<dbReference type="Gene3D" id="3.30.565.10">
    <property type="entry name" value="Histidine kinase-like ATPase, C-terminal domain"/>
    <property type="match status" value="1"/>
</dbReference>
<dbReference type="GO" id="GO:0000160">
    <property type="term" value="P:phosphorelay signal transduction system"/>
    <property type="evidence" value="ECO:0007669"/>
    <property type="project" value="UniProtKB-KW"/>
</dbReference>
<dbReference type="InterPro" id="IPR004358">
    <property type="entry name" value="Sig_transdc_His_kin-like_C"/>
</dbReference>
<dbReference type="PRINTS" id="PR00344">
    <property type="entry name" value="BCTRLSENSOR"/>
</dbReference>
<dbReference type="EC" id="2.7.13.3" evidence="2"/>
<name>A0A521G1L6_9BACT</name>
<dbReference type="PANTHER" id="PTHR43065:SF46">
    <property type="entry name" value="C4-DICARBOXYLATE TRANSPORT SENSOR PROTEIN DCTB"/>
    <property type="match status" value="1"/>
</dbReference>
<protein>
    <recommendedName>
        <fullName evidence="2">histidine kinase</fullName>
        <ecNumber evidence="2">2.7.13.3</ecNumber>
    </recommendedName>
</protein>
<dbReference type="InterPro" id="IPR003594">
    <property type="entry name" value="HATPase_dom"/>
</dbReference>
<evidence type="ECO:0000259" key="9">
    <source>
        <dbReference type="PROSITE" id="PS50109"/>
    </source>
</evidence>
<gene>
    <name evidence="10" type="ORF">CDV28_11540</name>
</gene>
<dbReference type="InterPro" id="IPR005467">
    <property type="entry name" value="His_kinase_dom"/>
</dbReference>
<evidence type="ECO:0000256" key="4">
    <source>
        <dbReference type="ARBA" id="ARBA00022741"/>
    </source>
</evidence>
<feature type="domain" description="Histidine kinase" evidence="9">
    <location>
        <begin position="413"/>
        <end position="616"/>
    </location>
</feature>
<keyword evidence="7" id="KW-0902">Two-component regulatory system</keyword>
<keyword evidence="11" id="KW-1185">Reference proteome</keyword>
<keyword evidence="8" id="KW-0175">Coiled coil</keyword>
<evidence type="ECO:0000256" key="1">
    <source>
        <dbReference type="ARBA" id="ARBA00000085"/>
    </source>
</evidence>
<keyword evidence="3" id="KW-0808">Transferase</keyword>
<dbReference type="EMBL" id="NQJD01000015">
    <property type="protein sequence ID" value="TAA74905.1"/>
    <property type="molecule type" value="Genomic_DNA"/>
</dbReference>
<evidence type="ECO:0000256" key="3">
    <source>
        <dbReference type="ARBA" id="ARBA00022679"/>
    </source>
</evidence>
<reference evidence="10" key="1">
    <citation type="submission" date="2017-07" db="EMBL/GenBank/DDBJ databases">
        <title>The cable genome - Insights into the physiology and evolution of filamentous bacteria capable of sulfide oxidation via long distance electron transfer.</title>
        <authorList>
            <person name="Thorup C."/>
            <person name="Bjerg J.T."/>
            <person name="Schreiber L."/>
            <person name="Nielsen L.P."/>
            <person name="Kjeldsen K.U."/>
            <person name="Boesen T."/>
            <person name="Boggild A."/>
            <person name="Meysman F."/>
            <person name="Geelhoed J."/>
            <person name="Schramm A."/>
        </authorList>
    </citation>
    <scope>NUCLEOTIDE SEQUENCE [LARGE SCALE GENOMIC DNA]</scope>
    <source>
        <strain evidence="10">GS</strain>
    </source>
</reference>
<feature type="coiled-coil region" evidence="8">
    <location>
        <begin position="181"/>
        <end position="210"/>
    </location>
</feature>
<evidence type="ECO:0000256" key="8">
    <source>
        <dbReference type="SAM" id="Coils"/>
    </source>
</evidence>
<comment type="caution">
    <text evidence="10">The sequence shown here is derived from an EMBL/GenBank/DDBJ whole genome shotgun (WGS) entry which is preliminary data.</text>
</comment>
<keyword evidence="5" id="KW-0418">Kinase</keyword>
<dbReference type="Pfam" id="PF07796">
    <property type="entry name" value="DUF1638"/>
    <property type="match status" value="1"/>
</dbReference>
<evidence type="ECO:0000313" key="10">
    <source>
        <dbReference type="EMBL" id="TAA74905.1"/>
    </source>
</evidence>
<organism evidence="10 11">
    <name type="scientific">Candidatus Electronema aureum</name>
    <dbReference type="NCBI Taxonomy" id="2005002"/>
    <lineage>
        <taxon>Bacteria</taxon>
        <taxon>Pseudomonadati</taxon>
        <taxon>Thermodesulfobacteriota</taxon>
        <taxon>Desulfobulbia</taxon>
        <taxon>Desulfobulbales</taxon>
        <taxon>Desulfobulbaceae</taxon>
        <taxon>Candidatus Electronema</taxon>
    </lineage>
</organism>
<dbReference type="GO" id="GO:0005524">
    <property type="term" value="F:ATP binding"/>
    <property type="evidence" value="ECO:0007669"/>
    <property type="project" value="UniProtKB-KW"/>
</dbReference>
<dbReference type="CDD" id="cd00075">
    <property type="entry name" value="HATPase"/>
    <property type="match status" value="1"/>
</dbReference>
<evidence type="ECO:0000256" key="6">
    <source>
        <dbReference type="ARBA" id="ARBA00022840"/>
    </source>
</evidence>
<dbReference type="Proteomes" id="UP000316238">
    <property type="component" value="Unassembled WGS sequence"/>
</dbReference>
<evidence type="ECO:0000256" key="2">
    <source>
        <dbReference type="ARBA" id="ARBA00012438"/>
    </source>
</evidence>